<feature type="compositionally biased region" description="Basic and acidic residues" evidence="1">
    <location>
        <begin position="67"/>
        <end position="91"/>
    </location>
</feature>
<comment type="caution">
    <text evidence="3">The sequence shown here is derived from an EMBL/GenBank/DDBJ whole genome shotgun (WGS) entry which is preliminary data.</text>
</comment>
<reference evidence="3 4" key="1">
    <citation type="submission" date="2016-03" db="EMBL/GenBank/DDBJ databases">
        <title>Acinetobacter genomospecies 28 strain ANC 4149.</title>
        <authorList>
            <person name="Radolfova-Krizova L."/>
            <person name="Nemec A."/>
        </authorList>
    </citation>
    <scope>NUCLEOTIDE SEQUENCE [LARGE SCALE GENOMIC DNA]</scope>
    <source>
        <strain evidence="3 4">ANC 4149</strain>
    </source>
</reference>
<name>A0A151Y0S8_9GAMM</name>
<dbReference type="RefSeq" id="WP_081406807.1">
    <property type="nucleotide sequence ID" value="NZ_CBCSIK010000006.1"/>
</dbReference>
<dbReference type="AlphaFoldDB" id="A0A151Y0S8"/>
<gene>
    <name evidence="3" type="ORF">AZH43_01995</name>
</gene>
<evidence type="ECO:0000256" key="1">
    <source>
        <dbReference type="SAM" id="MobiDB-lite"/>
    </source>
</evidence>
<evidence type="ECO:0000313" key="3">
    <source>
        <dbReference type="EMBL" id="KYQ71646.1"/>
    </source>
</evidence>
<keyword evidence="2" id="KW-0732">Signal</keyword>
<evidence type="ECO:0000313" key="4">
    <source>
        <dbReference type="Proteomes" id="UP000076276"/>
    </source>
</evidence>
<feature type="signal peptide" evidence="2">
    <location>
        <begin position="1"/>
        <end position="23"/>
    </location>
</feature>
<feature type="chain" id="PRO_5007592147" description="Copper resistance protein CopB" evidence="2">
    <location>
        <begin position="24"/>
        <end position="91"/>
    </location>
</feature>
<keyword evidence="4" id="KW-1185">Reference proteome</keyword>
<feature type="compositionally biased region" description="Basic and acidic residues" evidence="1">
    <location>
        <begin position="43"/>
        <end position="56"/>
    </location>
</feature>
<feature type="region of interest" description="Disordered" evidence="1">
    <location>
        <begin position="25"/>
        <end position="91"/>
    </location>
</feature>
<dbReference type="EMBL" id="LUAW01000023">
    <property type="protein sequence ID" value="KYQ71646.1"/>
    <property type="molecule type" value="Genomic_DNA"/>
</dbReference>
<dbReference type="Proteomes" id="UP000076276">
    <property type="component" value="Unassembled WGS sequence"/>
</dbReference>
<dbReference type="STRING" id="1806892.AZH43_01995"/>
<evidence type="ECO:0000256" key="2">
    <source>
        <dbReference type="SAM" id="SignalP"/>
    </source>
</evidence>
<protein>
    <recommendedName>
        <fullName evidence="5">Copper resistance protein CopB</fullName>
    </recommendedName>
</protein>
<sequence length="91" mass="9856">MRITNLFLTSVLAAAVLSLSTLAAAESSVEQRHAVQPPAEKMQPMDHSQHAAHEHGQMMQQANQAKTAEKAEQANSDKDQTAAKGDHHAHH</sequence>
<proteinExistence type="predicted"/>
<evidence type="ECO:0008006" key="5">
    <source>
        <dbReference type="Google" id="ProtNLM"/>
    </source>
</evidence>
<accession>A0A151Y0S8</accession>
<organism evidence="3 4">
    <name type="scientific">Acinetobacter pragensis</name>
    <dbReference type="NCBI Taxonomy" id="1806892"/>
    <lineage>
        <taxon>Bacteria</taxon>
        <taxon>Pseudomonadati</taxon>
        <taxon>Pseudomonadota</taxon>
        <taxon>Gammaproteobacteria</taxon>
        <taxon>Moraxellales</taxon>
        <taxon>Moraxellaceae</taxon>
        <taxon>Acinetobacter</taxon>
    </lineage>
</organism>